<sequence>MTTSAAVVGFIANLLPIFTHDNHGSLHCARSLLDGTLVLPVSADEWADEDAMVRIHWQGDANRSSVVQGELFATPIVERYVRLHAAGATEDAVAAELWFMAKHFTHKTGRTLYLPNLREPPHPVVRAGRKALEIGEGILVNLLSARL</sequence>
<dbReference type="OrthoDB" id="6024499at2"/>
<accession>A0A4R2LDI8</accession>
<proteinExistence type="predicted"/>
<organism evidence="1 2">
    <name type="scientific">Plasticicumulans lactativorans</name>
    <dbReference type="NCBI Taxonomy" id="1133106"/>
    <lineage>
        <taxon>Bacteria</taxon>
        <taxon>Pseudomonadati</taxon>
        <taxon>Pseudomonadota</taxon>
        <taxon>Gammaproteobacteria</taxon>
        <taxon>Candidatus Competibacteraceae</taxon>
        <taxon>Plasticicumulans</taxon>
    </lineage>
</organism>
<reference evidence="1 2" key="1">
    <citation type="submission" date="2019-03" db="EMBL/GenBank/DDBJ databases">
        <title>Genomic Encyclopedia of Type Strains, Phase IV (KMG-IV): sequencing the most valuable type-strain genomes for metagenomic binning, comparative biology and taxonomic classification.</title>
        <authorList>
            <person name="Goeker M."/>
        </authorList>
    </citation>
    <scope>NUCLEOTIDE SEQUENCE [LARGE SCALE GENOMIC DNA]</scope>
    <source>
        <strain evidence="1 2">DSM 25287</strain>
    </source>
</reference>
<evidence type="ECO:0000313" key="2">
    <source>
        <dbReference type="Proteomes" id="UP000295765"/>
    </source>
</evidence>
<dbReference type="Proteomes" id="UP000295765">
    <property type="component" value="Unassembled WGS sequence"/>
</dbReference>
<keyword evidence="2" id="KW-1185">Reference proteome</keyword>
<comment type="caution">
    <text evidence="1">The sequence shown here is derived from an EMBL/GenBank/DDBJ whole genome shotgun (WGS) entry which is preliminary data.</text>
</comment>
<gene>
    <name evidence="1" type="ORF">EV699_10454</name>
</gene>
<dbReference type="AlphaFoldDB" id="A0A4R2LDI8"/>
<evidence type="ECO:0000313" key="1">
    <source>
        <dbReference type="EMBL" id="TCO82662.1"/>
    </source>
</evidence>
<protein>
    <submittedName>
        <fullName evidence="1">Uncharacterized protein</fullName>
    </submittedName>
</protein>
<dbReference type="RefSeq" id="WP_132539130.1">
    <property type="nucleotide sequence ID" value="NZ_SLWY01000004.1"/>
</dbReference>
<name>A0A4R2LDI8_9GAMM</name>
<dbReference type="EMBL" id="SLWY01000004">
    <property type="protein sequence ID" value="TCO82662.1"/>
    <property type="molecule type" value="Genomic_DNA"/>
</dbReference>